<proteinExistence type="inferred from homology"/>
<comment type="caution">
    <text evidence="7">The sequence shown here is derived from an EMBL/GenBank/DDBJ whole genome shotgun (WGS) entry which is preliminary data.</text>
</comment>
<sequence>MKSILFILTNHADLGTTGKKTGFWISEVAHPYNFLKDKYNIVFASPLGGPSPVDPGSLEAHADDTDVKTFLADPVAQKLVATTVVLNTLDPKDFDAVLYPGGHGPMYDLAVDAFSLGFAARMYEQNKIVAALCHGPAGIADVKLSDGSFLVAGKNVTGFANSEEDAVQLSAFMPFLLEDKLKQNGGVYTKKADWASYVVVDGRLVTGQNPASGHELAKKLHEMLG</sequence>
<dbReference type="EMBL" id="QEAP01001146">
    <property type="protein sequence ID" value="TPX50963.1"/>
    <property type="molecule type" value="Genomic_DNA"/>
</dbReference>
<dbReference type="InterPro" id="IPR029062">
    <property type="entry name" value="Class_I_gatase-like"/>
</dbReference>
<dbReference type="CDD" id="cd03141">
    <property type="entry name" value="GATase1_Hsp31_like"/>
    <property type="match status" value="1"/>
</dbReference>
<dbReference type="EC" id="4.2.1.130" evidence="1"/>
<dbReference type="Gene3D" id="3.40.50.880">
    <property type="match status" value="1"/>
</dbReference>
<comment type="similarity">
    <text evidence="4">Belongs to the peptidase C56 family. HSP31-like subfamily.</text>
</comment>
<accession>A0A507DH77</accession>
<keyword evidence="3" id="KW-0456">Lyase</keyword>
<evidence type="ECO:0000256" key="5">
    <source>
        <dbReference type="ARBA" id="ARBA00048082"/>
    </source>
</evidence>
<dbReference type="GO" id="GO:0005737">
    <property type="term" value="C:cytoplasm"/>
    <property type="evidence" value="ECO:0007669"/>
    <property type="project" value="TreeGrafter"/>
</dbReference>
<evidence type="ECO:0000256" key="1">
    <source>
        <dbReference type="ARBA" id="ARBA00013134"/>
    </source>
</evidence>
<protein>
    <recommendedName>
        <fullName evidence="1">D-lactate dehydratase</fullName>
        <ecNumber evidence="1">4.2.1.130</ecNumber>
    </recommendedName>
</protein>
<reference evidence="7 8" key="1">
    <citation type="journal article" date="2019" name="Sci. Rep.">
        <title>Comparative genomics of chytrid fungi reveal insights into the obligate biotrophic and pathogenic lifestyle of Synchytrium endobioticum.</title>
        <authorList>
            <person name="van de Vossenberg B.T.L.H."/>
            <person name="Warris S."/>
            <person name="Nguyen H.D.T."/>
            <person name="van Gent-Pelzer M.P.E."/>
            <person name="Joly D.L."/>
            <person name="van de Geest H.C."/>
            <person name="Bonants P.J.M."/>
            <person name="Smith D.S."/>
            <person name="Levesque C.A."/>
            <person name="van der Lee T.A.J."/>
        </authorList>
    </citation>
    <scope>NUCLEOTIDE SEQUENCE [LARGE SCALE GENOMIC DNA]</scope>
    <source>
        <strain evidence="7 8">CBS 675.73</strain>
    </source>
</reference>
<keyword evidence="8" id="KW-1185">Reference proteome</keyword>
<dbReference type="Pfam" id="PF01965">
    <property type="entry name" value="DJ-1_PfpI"/>
    <property type="match status" value="1"/>
</dbReference>
<evidence type="ECO:0000256" key="4">
    <source>
        <dbReference type="ARBA" id="ARBA00038493"/>
    </source>
</evidence>
<evidence type="ECO:0000313" key="8">
    <source>
        <dbReference type="Proteomes" id="UP000320333"/>
    </source>
</evidence>
<dbReference type="GO" id="GO:0019243">
    <property type="term" value="P:methylglyoxal catabolic process to D-lactate via S-lactoyl-glutathione"/>
    <property type="evidence" value="ECO:0007669"/>
    <property type="project" value="TreeGrafter"/>
</dbReference>
<dbReference type="OrthoDB" id="543156at2759"/>
<evidence type="ECO:0000256" key="3">
    <source>
        <dbReference type="ARBA" id="ARBA00023239"/>
    </source>
</evidence>
<keyword evidence="2" id="KW-0346">Stress response</keyword>
<dbReference type="AlphaFoldDB" id="A0A507DH77"/>
<dbReference type="PANTHER" id="PTHR48094:SF11">
    <property type="entry name" value="GLUTATHIONE-INDEPENDENT GLYOXALASE HSP31-RELATED"/>
    <property type="match status" value="1"/>
</dbReference>
<dbReference type="GO" id="GO:0019172">
    <property type="term" value="F:glyoxalase III activity"/>
    <property type="evidence" value="ECO:0007669"/>
    <property type="project" value="UniProtKB-EC"/>
</dbReference>
<dbReference type="PANTHER" id="PTHR48094">
    <property type="entry name" value="PROTEIN/NUCLEIC ACID DEGLYCASE DJ-1-RELATED"/>
    <property type="match status" value="1"/>
</dbReference>
<organism evidence="7 8">
    <name type="scientific">Chytriomyces confervae</name>
    <dbReference type="NCBI Taxonomy" id="246404"/>
    <lineage>
        <taxon>Eukaryota</taxon>
        <taxon>Fungi</taxon>
        <taxon>Fungi incertae sedis</taxon>
        <taxon>Chytridiomycota</taxon>
        <taxon>Chytridiomycota incertae sedis</taxon>
        <taxon>Chytridiomycetes</taxon>
        <taxon>Chytridiales</taxon>
        <taxon>Chytriomycetaceae</taxon>
        <taxon>Chytriomyces</taxon>
    </lineage>
</organism>
<evidence type="ECO:0000313" key="7">
    <source>
        <dbReference type="EMBL" id="TPX50963.1"/>
    </source>
</evidence>
<name>A0A507DH77_9FUNG</name>
<dbReference type="SUPFAM" id="SSF52317">
    <property type="entry name" value="Class I glutamine amidotransferase-like"/>
    <property type="match status" value="1"/>
</dbReference>
<dbReference type="InterPro" id="IPR050325">
    <property type="entry name" value="Prot/Nucl_acid_deglycase"/>
</dbReference>
<dbReference type="Proteomes" id="UP000320333">
    <property type="component" value="Unassembled WGS sequence"/>
</dbReference>
<evidence type="ECO:0000256" key="2">
    <source>
        <dbReference type="ARBA" id="ARBA00023016"/>
    </source>
</evidence>
<feature type="domain" description="DJ-1/PfpI" evidence="6">
    <location>
        <begin position="81"/>
        <end position="222"/>
    </location>
</feature>
<evidence type="ECO:0000259" key="6">
    <source>
        <dbReference type="Pfam" id="PF01965"/>
    </source>
</evidence>
<dbReference type="STRING" id="246404.A0A507DH77"/>
<comment type="catalytic activity">
    <reaction evidence="5">
        <text>methylglyoxal + H2O = (R)-lactate + H(+)</text>
        <dbReference type="Rhea" id="RHEA:27754"/>
        <dbReference type="ChEBI" id="CHEBI:15377"/>
        <dbReference type="ChEBI" id="CHEBI:15378"/>
        <dbReference type="ChEBI" id="CHEBI:16004"/>
        <dbReference type="ChEBI" id="CHEBI:17158"/>
        <dbReference type="EC" id="4.2.1.130"/>
    </reaction>
</comment>
<dbReference type="InterPro" id="IPR002818">
    <property type="entry name" value="DJ-1/PfpI"/>
</dbReference>
<gene>
    <name evidence="7" type="ORF">CcCBS67573_g10060</name>
</gene>